<organism evidence="3 4">
    <name type="scientific">Ferroglobus placidus (strain DSM 10642 / AEDII12DO)</name>
    <dbReference type="NCBI Taxonomy" id="589924"/>
    <lineage>
        <taxon>Archaea</taxon>
        <taxon>Methanobacteriati</taxon>
        <taxon>Methanobacteriota</taxon>
        <taxon>Archaeoglobi</taxon>
        <taxon>Archaeoglobales</taxon>
        <taxon>Archaeoglobaceae</taxon>
        <taxon>Ferroglobus</taxon>
    </lineage>
</organism>
<dbReference type="STRING" id="589924.Ferp_0589"/>
<evidence type="ECO:0000313" key="3">
    <source>
        <dbReference type="EMBL" id="ADC64761.1"/>
    </source>
</evidence>
<feature type="domain" description="CRISPR type III-associated protein" evidence="2">
    <location>
        <begin position="7"/>
        <end position="186"/>
    </location>
</feature>
<name>D3S3C8_FERPA</name>
<protein>
    <recommendedName>
        <fullName evidence="2">CRISPR type III-associated protein domain-containing protein</fullName>
    </recommendedName>
</protein>
<sequence length="210" mass="23355">MRVGGDGVNKYLVFDIKATTTLPAVTGEIKMDRKADIKLARITGDGRVAIPIYGALRGYLERILRENGENVCDTGMKDAKPCGRCVLCDLFGSLGKKGRAIIDDLVSERSYKEIVHPSVHLRISREDGVVSNTLKIEEIEEGAVFTGKIRVVDPKPRDKELIVAGLKAIEEFGIGGWVTRGRGRVKVDFSIQEREWTDFLKQARNILEKL</sequence>
<dbReference type="AlphaFoldDB" id="D3S3C8"/>
<gene>
    <name evidence="3" type="ordered locus">Ferp_0589</name>
</gene>
<dbReference type="InterPro" id="IPR052216">
    <property type="entry name" value="CRISPR_Csm3_endoribonuclease"/>
</dbReference>
<dbReference type="Proteomes" id="UP000002613">
    <property type="component" value="Chromosome"/>
</dbReference>
<dbReference type="KEGG" id="fpl:Ferp_0589"/>
<accession>D3S3C8</accession>
<reference evidence="4" key="1">
    <citation type="submission" date="2010-02" db="EMBL/GenBank/DDBJ databases">
        <title>Complete sequence of Ferroglobus placidus DSM 10642.</title>
        <authorList>
            <consortium name="US DOE Joint Genome Institute"/>
            <person name="Lucas S."/>
            <person name="Copeland A."/>
            <person name="Lapidus A."/>
            <person name="Cheng J.-F."/>
            <person name="Bruce D."/>
            <person name="Goodwin L."/>
            <person name="Pitluck S."/>
            <person name="Saunders E."/>
            <person name="Brettin T."/>
            <person name="Detter J.C."/>
            <person name="Han C."/>
            <person name="Tapia R."/>
            <person name="Larimer F."/>
            <person name="Land M."/>
            <person name="Hauser L."/>
            <person name="Kyrpides N."/>
            <person name="Ivanova N."/>
            <person name="Holmes D."/>
            <person name="Lovley D."/>
            <person name="Kyrpides N."/>
            <person name="Anderson I.J."/>
            <person name="Woyke T."/>
        </authorList>
    </citation>
    <scope>NUCLEOTIDE SEQUENCE [LARGE SCALE GENOMIC DNA]</scope>
    <source>
        <strain evidence="4">DSM 10642 / AEDII12DO</strain>
    </source>
</reference>
<evidence type="ECO:0000256" key="1">
    <source>
        <dbReference type="ARBA" id="ARBA00023118"/>
    </source>
</evidence>
<dbReference type="PANTHER" id="PTHR35579">
    <property type="entry name" value="CRISPR SYSTEM CMS ENDORIBONUCLEASE CSM3"/>
    <property type="match status" value="1"/>
</dbReference>
<keyword evidence="4" id="KW-1185">Reference proteome</keyword>
<dbReference type="Pfam" id="PF03787">
    <property type="entry name" value="RAMPs"/>
    <property type="match status" value="1"/>
</dbReference>
<reference evidence="3 4" key="2">
    <citation type="journal article" date="2011" name="Stand. Genomic Sci.">
        <title>Complete genome sequence of Ferroglobus placidus AEDII12DO.</title>
        <authorList>
            <person name="Anderson I."/>
            <person name="Risso C."/>
            <person name="Holmes D."/>
            <person name="Lucas S."/>
            <person name="Copeland A."/>
            <person name="Lapidus A."/>
            <person name="Cheng J.F."/>
            <person name="Bruce D."/>
            <person name="Goodwin L."/>
            <person name="Pitluck S."/>
            <person name="Saunders E."/>
            <person name="Brettin T."/>
            <person name="Detter J.C."/>
            <person name="Han C."/>
            <person name="Tapia R."/>
            <person name="Larimer F."/>
            <person name="Land M."/>
            <person name="Hauser L."/>
            <person name="Woyke T."/>
            <person name="Lovley D."/>
            <person name="Kyrpides N."/>
            <person name="Ivanova N."/>
        </authorList>
    </citation>
    <scope>NUCLEOTIDE SEQUENCE [LARGE SCALE GENOMIC DNA]</scope>
    <source>
        <strain evidence="4">DSM 10642 / AEDII12DO</strain>
    </source>
</reference>
<keyword evidence="1" id="KW-0051">Antiviral defense</keyword>
<evidence type="ECO:0000313" key="4">
    <source>
        <dbReference type="Proteomes" id="UP000002613"/>
    </source>
</evidence>
<dbReference type="PANTHER" id="PTHR35579:SF3">
    <property type="entry name" value="CRISPR SYSTEM CMS ENDORIBONUCLEASE CSM3"/>
    <property type="match status" value="1"/>
</dbReference>
<dbReference type="eggNOG" id="arCOG02658">
    <property type="taxonomic scope" value="Archaea"/>
</dbReference>
<dbReference type="PaxDb" id="589924-Ferp_0589"/>
<dbReference type="GO" id="GO:0051607">
    <property type="term" value="P:defense response to virus"/>
    <property type="evidence" value="ECO:0007669"/>
    <property type="project" value="UniProtKB-KW"/>
</dbReference>
<dbReference type="InterPro" id="IPR005537">
    <property type="entry name" value="RAMP_III_fam"/>
</dbReference>
<evidence type="ECO:0000259" key="2">
    <source>
        <dbReference type="Pfam" id="PF03787"/>
    </source>
</evidence>
<dbReference type="HOGENOM" id="CLU_1307778_0_0_2"/>
<dbReference type="EMBL" id="CP001899">
    <property type="protein sequence ID" value="ADC64761.1"/>
    <property type="molecule type" value="Genomic_DNA"/>
</dbReference>
<proteinExistence type="predicted"/>